<dbReference type="Pfam" id="PF03845">
    <property type="entry name" value="Spore_permease"/>
    <property type="match status" value="1"/>
</dbReference>
<dbReference type="InterPro" id="IPR004761">
    <property type="entry name" value="Spore_GerAB"/>
</dbReference>
<feature type="transmembrane region" description="Helical" evidence="1">
    <location>
        <begin position="6"/>
        <end position="27"/>
    </location>
</feature>
<proteinExistence type="predicted"/>
<organism evidence="2 3">
    <name type="scientific">Oceanobacillus polygoni</name>
    <dbReference type="NCBI Taxonomy" id="1235259"/>
    <lineage>
        <taxon>Bacteria</taxon>
        <taxon>Bacillati</taxon>
        <taxon>Bacillota</taxon>
        <taxon>Bacilli</taxon>
        <taxon>Bacillales</taxon>
        <taxon>Bacillaceae</taxon>
        <taxon>Oceanobacillus</taxon>
    </lineage>
</organism>
<keyword evidence="1" id="KW-0812">Transmembrane</keyword>
<evidence type="ECO:0008006" key="4">
    <source>
        <dbReference type="Google" id="ProtNLM"/>
    </source>
</evidence>
<dbReference type="GO" id="GO:0016020">
    <property type="term" value="C:membrane"/>
    <property type="evidence" value="ECO:0007669"/>
    <property type="project" value="InterPro"/>
</dbReference>
<evidence type="ECO:0000256" key="1">
    <source>
        <dbReference type="SAM" id="Phobius"/>
    </source>
</evidence>
<gene>
    <name evidence="2" type="ORF">J2Z64_000664</name>
</gene>
<evidence type="ECO:0000313" key="2">
    <source>
        <dbReference type="EMBL" id="MBP2076452.1"/>
    </source>
</evidence>
<dbReference type="OrthoDB" id="1891864at2"/>
<name>A0A9X1CEW7_9BACI</name>
<evidence type="ECO:0000313" key="3">
    <source>
        <dbReference type="Proteomes" id="UP001138793"/>
    </source>
</evidence>
<sequence>MERISVYQLFTITVFFQLGTSVIFGFATAAGRDAWLAILISTAFGILLILMYVALMKLNPGLAFVEWFPTQLGKWIGMPIAWLYPLMFCMWQGVLYPM</sequence>
<accession>A0A9X1CEW7</accession>
<dbReference type="AlphaFoldDB" id="A0A9X1CEW7"/>
<keyword evidence="1" id="KW-1133">Transmembrane helix</keyword>
<protein>
    <recommendedName>
        <fullName evidence="4">Spore germination protein</fullName>
    </recommendedName>
</protein>
<dbReference type="GO" id="GO:0009847">
    <property type="term" value="P:spore germination"/>
    <property type="evidence" value="ECO:0007669"/>
    <property type="project" value="InterPro"/>
</dbReference>
<feature type="transmembrane region" description="Helical" evidence="1">
    <location>
        <begin position="75"/>
        <end position="96"/>
    </location>
</feature>
<reference evidence="2" key="1">
    <citation type="submission" date="2021-03" db="EMBL/GenBank/DDBJ databases">
        <title>Genomic Encyclopedia of Type Strains, Phase IV (KMG-IV): sequencing the most valuable type-strain genomes for metagenomic binning, comparative biology and taxonomic classification.</title>
        <authorList>
            <person name="Goeker M."/>
        </authorList>
    </citation>
    <scope>NUCLEOTIDE SEQUENCE</scope>
    <source>
        <strain evidence="2">DSM 107338</strain>
    </source>
</reference>
<feature type="transmembrane region" description="Helical" evidence="1">
    <location>
        <begin position="34"/>
        <end position="55"/>
    </location>
</feature>
<keyword evidence="1" id="KW-0472">Membrane</keyword>
<dbReference type="EMBL" id="JAGGMB010000002">
    <property type="protein sequence ID" value="MBP2076452.1"/>
    <property type="molecule type" value="Genomic_DNA"/>
</dbReference>
<dbReference type="Proteomes" id="UP001138793">
    <property type="component" value="Unassembled WGS sequence"/>
</dbReference>
<keyword evidence="3" id="KW-1185">Reference proteome</keyword>
<comment type="caution">
    <text evidence="2">The sequence shown here is derived from an EMBL/GenBank/DDBJ whole genome shotgun (WGS) entry which is preliminary data.</text>
</comment>